<evidence type="ECO:0000259" key="3">
    <source>
        <dbReference type="PROSITE" id="PS51722"/>
    </source>
</evidence>
<dbReference type="Gene3D" id="2.40.30.10">
    <property type="entry name" value="Translation factors"/>
    <property type="match status" value="1"/>
</dbReference>
<sequence>MALDAEAQVNRHIMAALVGSAGSGMTTLVEAVLHRSGAIARPGTIAAGTTVGDYQPEEVARGTTLTTGLTYLEWDSDDGEHYTLTLADTPGHPDFIGSVDAALSACDLAVVVVSAVAGVTAGTRAAWAAADAAGVPRIVMVTCADRPQASFHRVLGELRETFGPHLWPIELPIGSEEDFRAVADVLGSRALAQGPKHEQIVEPLPDDVADESQTLHSDVTEEIVSHYDALLEAYLEGKEPSLDELQRRLAEQTAAGDAVPVVVSSGVTETGVDRFIDILCQLIPALSARDSAIVASDGTEVSVARDPQGEPLAYAFDVVADQFLGQITMLKVLSGTVRAGDRLRNATTGTEERLGNLFRLRGAQRLPCDELRAGDVGGAAKLVGTPAGSLLWSRPTGQARPRALPEHPAVYSLSLDPVSQPDVEKLSTALARALTEDHTLSVEYSDGRTIVHGLGDTQLEILVDRLKRIFGVSVTTSPAPVAFRETVARETRAEGRLKKQSGGHGQFAVVHVVVSPLGPGGGFEFVDSVVGGAVPRHYIPAVEKGVRDALERGGPHGHPVVDVRVELVDGKSHSVDSSDMAFRTAGSLAVHEALAKAGTVVLEPVSAVTVTVPVAYQGAVMTDLAGRHGRVHDTRMTDAGDAVVIATVPDVELQRYVLDLRSLTQGYGQLTIEPDHYEVASTPSRVP</sequence>
<dbReference type="NCBIfam" id="TIGR00231">
    <property type="entry name" value="small_GTP"/>
    <property type="match status" value="1"/>
</dbReference>
<reference evidence="4 5" key="1">
    <citation type="submission" date="2019-01" db="EMBL/GenBank/DDBJ databases">
        <title>Genome sequencing of strain 2JSPR-7.</title>
        <authorList>
            <person name="Heo J."/>
            <person name="Kim S.-J."/>
            <person name="Kim J.-S."/>
            <person name="Hong S.-B."/>
            <person name="Kwon S.-W."/>
        </authorList>
    </citation>
    <scope>NUCLEOTIDE SEQUENCE [LARGE SCALE GENOMIC DNA]</scope>
    <source>
        <strain evidence="4 5">2JSPR-7</strain>
    </source>
</reference>
<dbReference type="SUPFAM" id="SSF52540">
    <property type="entry name" value="P-loop containing nucleoside triphosphate hydrolases"/>
    <property type="match status" value="1"/>
</dbReference>
<organism evidence="4 5">
    <name type="scientific">Xylanimonas allomyrinae</name>
    <dbReference type="NCBI Taxonomy" id="2509459"/>
    <lineage>
        <taxon>Bacteria</taxon>
        <taxon>Bacillati</taxon>
        <taxon>Actinomycetota</taxon>
        <taxon>Actinomycetes</taxon>
        <taxon>Micrococcales</taxon>
        <taxon>Promicromonosporaceae</taxon>
        <taxon>Xylanimonas</taxon>
    </lineage>
</organism>
<gene>
    <name evidence="4" type="ORF">ET495_03120</name>
</gene>
<dbReference type="Gene3D" id="3.30.70.240">
    <property type="match status" value="1"/>
</dbReference>
<evidence type="ECO:0000256" key="1">
    <source>
        <dbReference type="ARBA" id="ARBA00022741"/>
    </source>
</evidence>
<dbReference type="InterPro" id="IPR035647">
    <property type="entry name" value="EFG_III/V"/>
</dbReference>
<dbReference type="GO" id="GO:0032790">
    <property type="term" value="P:ribosome disassembly"/>
    <property type="evidence" value="ECO:0007669"/>
    <property type="project" value="TreeGrafter"/>
</dbReference>
<keyword evidence="4" id="KW-0648">Protein biosynthesis</keyword>
<proteinExistence type="predicted"/>
<dbReference type="SUPFAM" id="SSF54980">
    <property type="entry name" value="EF-G C-terminal domain-like"/>
    <property type="match status" value="2"/>
</dbReference>
<dbReference type="Pfam" id="PF03764">
    <property type="entry name" value="EFG_IV"/>
    <property type="match status" value="1"/>
</dbReference>
<dbReference type="GO" id="GO:0003924">
    <property type="term" value="F:GTPase activity"/>
    <property type="evidence" value="ECO:0007669"/>
    <property type="project" value="InterPro"/>
</dbReference>
<dbReference type="Proteomes" id="UP000291758">
    <property type="component" value="Chromosome"/>
</dbReference>
<dbReference type="GO" id="GO:0003746">
    <property type="term" value="F:translation elongation factor activity"/>
    <property type="evidence" value="ECO:0007669"/>
    <property type="project" value="UniProtKB-KW"/>
</dbReference>
<dbReference type="InterPro" id="IPR053905">
    <property type="entry name" value="EF-G-like_DII"/>
</dbReference>
<dbReference type="InterPro" id="IPR041095">
    <property type="entry name" value="EFG_II"/>
</dbReference>
<dbReference type="Pfam" id="PF00009">
    <property type="entry name" value="GTP_EFTU"/>
    <property type="match status" value="1"/>
</dbReference>
<keyword evidence="4" id="KW-0251">Elongation factor</keyword>
<dbReference type="CDD" id="cd01434">
    <property type="entry name" value="EFG_mtEFG1_IV"/>
    <property type="match status" value="1"/>
</dbReference>
<dbReference type="InterPro" id="IPR014721">
    <property type="entry name" value="Ribsml_uS5_D2-typ_fold_subgr"/>
</dbReference>
<dbReference type="Pfam" id="PF00679">
    <property type="entry name" value="EFG_C"/>
    <property type="match status" value="1"/>
</dbReference>
<dbReference type="PROSITE" id="PS51722">
    <property type="entry name" value="G_TR_2"/>
    <property type="match status" value="1"/>
</dbReference>
<dbReference type="InterPro" id="IPR005517">
    <property type="entry name" value="Transl_elong_EFG/EF2_IV"/>
</dbReference>
<dbReference type="OrthoDB" id="9801472at2"/>
<keyword evidence="5" id="KW-1185">Reference proteome</keyword>
<protein>
    <submittedName>
        <fullName evidence="4">Elongation factor G</fullName>
    </submittedName>
</protein>
<accession>A0A4P6EL68</accession>
<dbReference type="Gene3D" id="3.30.70.870">
    <property type="entry name" value="Elongation Factor G (Translational Gtpase), domain 3"/>
    <property type="match status" value="1"/>
</dbReference>
<dbReference type="RefSeq" id="WP_129202522.1">
    <property type="nucleotide sequence ID" value="NZ_CP035495.1"/>
</dbReference>
<keyword evidence="2" id="KW-0342">GTP-binding</keyword>
<evidence type="ECO:0000313" key="4">
    <source>
        <dbReference type="EMBL" id="QAY62413.1"/>
    </source>
</evidence>
<dbReference type="SUPFAM" id="SSF54211">
    <property type="entry name" value="Ribosomal protein S5 domain 2-like"/>
    <property type="match status" value="1"/>
</dbReference>
<dbReference type="EMBL" id="CP035495">
    <property type="protein sequence ID" value="QAY62413.1"/>
    <property type="molecule type" value="Genomic_DNA"/>
</dbReference>
<dbReference type="InterPro" id="IPR020568">
    <property type="entry name" value="Ribosomal_Su5_D2-typ_SF"/>
</dbReference>
<dbReference type="Pfam" id="PF14492">
    <property type="entry name" value="EFG_III"/>
    <property type="match status" value="1"/>
</dbReference>
<dbReference type="NCBIfam" id="NF009381">
    <property type="entry name" value="PRK12740.1-5"/>
    <property type="match status" value="1"/>
</dbReference>
<dbReference type="FunFam" id="3.30.70.240:FF:000001">
    <property type="entry name" value="Elongation factor G"/>
    <property type="match status" value="1"/>
</dbReference>
<dbReference type="CDD" id="cd03713">
    <property type="entry name" value="EFG_mtEFG_C"/>
    <property type="match status" value="1"/>
</dbReference>
<dbReference type="Gene3D" id="3.30.230.10">
    <property type="match status" value="1"/>
</dbReference>
<dbReference type="SMART" id="SM00838">
    <property type="entry name" value="EFG_C"/>
    <property type="match status" value="1"/>
</dbReference>
<evidence type="ECO:0000313" key="5">
    <source>
        <dbReference type="Proteomes" id="UP000291758"/>
    </source>
</evidence>
<name>A0A4P6EL68_9MICO</name>
<dbReference type="GO" id="GO:0005525">
    <property type="term" value="F:GTP binding"/>
    <property type="evidence" value="ECO:0007669"/>
    <property type="project" value="UniProtKB-KW"/>
</dbReference>
<dbReference type="InterPro" id="IPR027417">
    <property type="entry name" value="P-loop_NTPase"/>
</dbReference>
<feature type="domain" description="Tr-type G" evidence="3">
    <location>
        <begin position="10"/>
        <end position="287"/>
    </location>
</feature>
<dbReference type="PANTHER" id="PTHR43261">
    <property type="entry name" value="TRANSLATION ELONGATION FACTOR G-RELATED"/>
    <property type="match status" value="1"/>
</dbReference>
<dbReference type="AlphaFoldDB" id="A0A4P6EL68"/>
<dbReference type="SMART" id="SM00889">
    <property type="entry name" value="EFG_IV"/>
    <property type="match status" value="1"/>
</dbReference>
<keyword evidence="1" id="KW-0547">Nucleotide-binding</keyword>
<dbReference type="InterPro" id="IPR000640">
    <property type="entry name" value="EFG_V-like"/>
</dbReference>
<dbReference type="SUPFAM" id="SSF50447">
    <property type="entry name" value="Translation proteins"/>
    <property type="match status" value="1"/>
</dbReference>
<dbReference type="Gene3D" id="3.40.50.300">
    <property type="entry name" value="P-loop containing nucleotide triphosphate hydrolases"/>
    <property type="match status" value="1"/>
</dbReference>
<dbReference type="InterPro" id="IPR005225">
    <property type="entry name" value="Small_GTP-bd"/>
</dbReference>
<dbReference type="PANTHER" id="PTHR43261:SF6">
    <property type="entry name" value="ELONGATION FACTOR G-LIKE PROTEIN"/>
    <property type="match status" value="1"/>
</dbReference>
<dbReference type="InterPro" id="IPR009000">
    <property type="entry name" value="Transl_B-barrel_sf"/>
</dbReference>
<dbReference type="Pfam" id="PF22042">
    <property type="entry name" value="EF-G_D2"/>
    <property type="match status" value="1"/>
</dbReference>
<dbReference type="InterPro" id="IPR000795">
    <property type="entry name" value="T_Tr_GTP-bd_dom"/>
</dbReference>
<dbReference type="KEGG" id="xyl:ET495_03120"/>
<dbReference type="InterPro" id="IPR047872">
    <property type="entry name" value="EFG_IV"/>
</dbReference>
<dbReference type="InterPro" id="IPR035649">
    <property type="entry name" value="EFG_V"/>
</dbReference>
<evidence type="ECO:0000256" key="2">
    <source>
        <dbReference type="ARBA" id="ARBA00023134"/>
    </source>
</evidence>